<feature type="transmembrane region" description="Helical" evidence="8">
    <location>
        <begin position="29"/>
        <end position="50"/>
    </location>
</feature>
<evidence type="ECO:0000256" key="6">
    <source>
        <dbReference type="ARBA" id="ARBA00023136"/>
    </source>
</evidence>
<evidence type="ECO:0000256" key="4">
    <source>
        <dbReference type="ARBA" id="ARBA00022692"/>
    </source>
</evidence>
<keyword evidence="5 8" id="KW-1133">Transmembrane helix</keyword>
<keyword evidence="10" id="KW-1185">Reference proteome</keyword>
<evidence type="ECO:0000256" key="1">
    <source>
        <dbReference type="ARBA" id="ARBA00004651"/>
    </source>
</evidence>
<evidence type="ECO:0000256" key="3">
    <source>
        <dbReference type="ARBA" id="ARBA00022475"/>
    </source>
</evidence>
<evidence type="ECO:0000313" key="10">
    <source>
        <dbReference type="Proteomes" id="UP001597280"/>
    </source>
</evidence>
<evidence type="ECO:0000256" key="5">
    <source>
        <dbReference type="ARBA" id="ARBA00022989"/>
    </source>
</evidence>
<keyword evidence="2" id="KW-0813">Transport</keyword>
<dbReference type="InterPro" id="IPR000390">
    <property type="entry name" value="Small_drug/metabolite_transptr"/>
</dbReference>
<comment type="similarity">
    <text evidence="7">Belongs to the drug/metabolite transporter (DMT) superfamily. Small multidrug resistance (SMR) (TC 2.A.7.1) family.</text>
</comment>
<keyword evidence="4 7" id="KW-0812">Transmembrane</keyword>
<dbReference type="InterPro" id="IPR045324">
    <property type="entry name" value="Small_multidrug_res"/>
</dbReference>
<feature type="transmembrane region" description="Helical" evidence="8">
    <location>
        <begin position="84"/>
        <end position="104"/>
    </location>
</feature>
<dbReference type="RefSeq" id="WP_343903871.1">
    <property type="nucleotide sequence ID" value="NZ_BAAAIS010000002.1"/>
</dbReference>
<gene>
    <name evidence="9" type="ORF">ACFSDA_05880</name>
</gene>
<accession>A0ABW4PYV3</accession>
<name>A0ABW4PYV3_9MICO</name>
<evidence type="ECO:0000256" key="2">
    <source>
        <dbReference type="ARBA" id="ARBA00022448"/>
    </source>
</evidence>
<evidence type="ECO:0000313" key="9">
    <source>
        <dbReference type="EMBL" id="MFD1834603.1"/>
    </source>
</evidence>
<protein>
    <submittedName>
        <fullName evidence="9">DMT family transporter</fullName>
    </submittedName>
</protein>
<dbReference type="PANTHER" id="PTHR30561:SF1">
    <property type="entry name" value="MULTIDRUG TRANSPORTER EMRE"/>
    <property type="match status" value="1"/>
</dbReference>
<organism evidence="9 10">
    <name type="scientific">Brachybacterium rhamnosum</name>
    <dbReference type="NCBI Taxonomy" id="173361"/>
    <lineage>
        <taxon>Bacteria</taxon>
        <taxon>Bacillati</taxon>
        <taxon>Actinomycetota</taxon>
        <taxon>Actinomycetes</taxon>
        <taxon>Micrococcales</taxon>
        <taxon>Dermabacteraceae</taxon>
        <taxon>Brachybacterium</taxon>
    </lineage>
</organism>
<keyword evidence="3" id="KW-1003">Cell membrane</keyword>
<dbReference type="PANTHER" id="PTHR30561">
    <property type="entry name" value="SMR FAMILY PROTON-DEPENDENT DRUG EFFLUX TRANSPORTER SUGE"/>
    <property type="match status" value="1"/>
</dbReference>
<comment type="subcellular location">
    <subcellularLocation>
        <location evidence="1 7">Cell membrane</location>
        <topology evidence="1 7">Multi-pass membrane protein</topology>
    </subcellularLocation>
</comment>
<comment type="caution">
    <text evidence="9">The sequence shown here is derived from an EMBL/GenBank/DDBJ whole genome shotgun (WGS) entry which is preliminary data.</text>
</comment>
<dbReference type="EMBL" id="JBHUFL010000002">
    <property type="protein sequence ID" value="MFD1834603.1"/>
    <property type="molecule type" value="Genomic_DNA"/>
</dbReference>
<dbReference type="InterPro" id="IPR037185">
    <property type="entry name" value="EmrE-like"/>
</dbReference>
<reference evidence="10" key="1">
    <citation type="journal article" date="2019" name="Int. J. Syst. Evol. Microbiol.">
        <title>The Global Catalogue of Microorganisms (GCM) 10K type strain sequencing project: providing services to taxonomists for standard genome sequencing and annotation.</title>
        <authorList>
            <consortium name="The Broad Institute Genomics Platform"/>
            <consortium name="The Broad Institute Genome Sequencing Center for Infectious Disease"/>
            <person name="Wu L."/>
            <person name="Ma J."/>
        </authorList>
    </citation>
    <scope>NUCLEOTIDE SEQUENCE [LARGE SCALE GENOMIC DNA]</scope>
    <source>
        <strain evidence="10">JCM 11650</strain>
    </source>
</reference>
<keyword evidence="6 8" id="KW-0472">Membrane</keyword>
<sequence>MSALLLAGAILAEVTGTLTLRVAATGRRALYAVVGVAYLLAFGLLSAALAHGLPLGVAYGVWTAAGIVLTALASRLLFGEALNRVMALGMGLIVLGVLLIELGAAH</sequence>
<dbReference type="Pfam" id="PF00893">
    <property type="entry name" value="Multi_Drug_Res"/>
    <property type="match status" value="1"/>
</dbReference>
<feature type="transmembrane region" description="Helical" evidence="8">
    <location>
        <begin position="57"/>
        <end position="78"/>
    </location>
</feature>
<dbReference type="Gene3D" id="1.10.3730.20">
    <property type="match status" value="1"/>
</dbReference>
<dbReference type="Proteomes" id="UP001597280">
    <property type="component" value="Unassembled WGS sequence"/>
</dbReference>
<evidence type="ECO:0000256" key="8">
    <source>
        <dbReference type="SAM" id="Phobius"/>
    </source>
</evidence>
<proteinExistence type="inferred from homology"/>
<dbReference type="SUPFAM" id="SSF103481">
    <property type="entry name" value="Multidrug resistance efflux transporter EmrE"/>
    <property type="match status" value="1"/>
</dbReference>
<evidence type="ECO:0000256" key="7">
    <source>
        <dbReference type="RuleBase" id="RU003942"/>
    </source>
</evidence>